<name>A0A4Z2E7A8_9TELE</name>
<feature type="compositionally biased region" description="Pro residues" evidence="1">
    <location>
        <begin position="26"/>
        <end position="36"/>
    </location>
</feature>
<comment type="caution">
    <text evidence="2">The sequence shown here is derived from an EMBL/GenBank/DDBJ whole genome shotgun (WGS) entry which is preliminary data.</text>
</comment>
<evidence type="ECO:0000313" key="2">
    <source>
        <dbReference type="EMBL" id="TNN24450.1"/>
    </source>
</evidence>
<reference evidence="2 3" key="1">
    <citation type="submission" date="2019-03" db="EMBL/GenBank/DDBJ databases">
        <title>First draft genome of Liparis tanakae, snailfish: a comprehensive survey of snailfish specific genes.</title>
        <authorList>
            <person name="Kim W."/>
            <person name="Song I."/>
            <person name="Jeong J.-H."/>
            <person name="Kim D."/>
            <person name="Kim S."/>
            <person name="Ryu S."/>
            <person name="Song J.Y."/>
            <person name="Lee S.K."/>
        </authorList>
    </citation>
    <scope>NUCLEOTIDE SEQUENCE [LARGE SCALE GENOMIC DNA]</scope>
    <source>
        <tissue evidence="2">Muscle</tissue>
    </source>
</reference>
<organism evidence="2 3">
    <name type="scientific">Liparis tanakae</name>
    <name type="common">Tanaka's snailfish</name>
    <dbReference type="NCBI Taxonomy" id="230148"/>
    <lineage>
        <taxon>Eukaryota</taxon>
        <taxon>Metazoa</taxon>
        <taxon>Chordata</taxon>
        <taxon>Craniata</taxon>
        <taxon>Vertebrata</taxon>
        <taxon>Euteleostomi</taxon>
        <taxon>Actinopterygii</taxon>
        <taxon>Neopterygii</taxon>
        <taxon>Teleostei</taxon>
        <taxon>Neoteleostei</taxon>
        <taxon>Acanthomorphata</taxon>
        <taxon>Eupercaria</taxon>
        <taxon>Perciformes</taxon>
        <taxon>Cottioidei</taxon>
        <taxon>Cottales</taxon>
        <taxon>Liparidae</taxon>
        <taxon>Liparis</taxon>
    </lineage>
</organism>
<evidence type="ECO:0000313" key="3">
    <source>
        <dbReference type="Proteomes" id="UP000314294"/>
    </source>
</evidence>
<dbReference type="Proteomes" id="UP000314294">
    <property type="component" value="Unassembled WGS sequence"/>
</dbReference>
<proteinExistence type="predicted"/>
<feature type="region of interest" description="Disordered" evidence="1">
    <location>
        <begin position="1"/>
        <end position="54"/>
    </location>
</feature>
<dbReference type="AlphaFoldDB" id="A0A4Z2E7A8"/>
<keyword evidence="3" id="KW-1185">Reference proteome</keyword>
<accession>A0A4Z2E7A8</accession>
<evidence type="ECO:0000256" key="1">
    <source>
        <dbReference type="SAM" id="MobiDB-lite"/>
    </source>
</evidence>
<protein>
    <submittedName>
        <fullName evidence="2">Uncharacterized protein</fullName>
    </submittedName>
</protein>
<gene>
    <name evidence="2" type="ORF">EYF80_065425</name>
</gene>
<dbReference type="EMBL" id="SRLO01015346">
    <property type="protein sequence ID" value="TNN24450.1"/>
    <property type="molecule type" value="Genomic_DNA"/>
</dbReference>
<sequence>MNTKTRVPMNPTLSGPLRSRRRTPVSPGPPQTPRGPPGLRFLRSAPGPRRRNPV</sequence>